<keyword evidence="2" id="KW-1185">Reference proteome</keyword>
<reference evidence="2" key="1">
    <citation type="journal article" date="2019" name="Int. J. Syst. Evol. Microbiol.">
        <title>The Global Catalogue of Microorganisms (GCM) 10K type strain sequencing project: providing services to taxonomists for standard genome sequencing and annotation.</title>
        <authorList>
            <consortium name="The Broad Institute Genomics Platform"/>
            <consortium name="The Broad Institute Genome Sequencing Center for Infectious Disease"/>
            <person name="Wu L."/>
            <person name="Ma J."/>
        </authorList>
    </citation>
    <scope>NUCLEOTIDE SEQUENCE [LARGE SCALE GENOMIC DNA]</scope>
    <source>
        <strain evidence="2">JCM 18126</strain>
    </source>
</reference>
<evidence type="ECO:0000313" key="2">
    <source>
        <dbReference type="Proteomes" id="UP001501195"/>
    </source>
</evidence>
<accession>A0ABP9H715</accession>
<dbReference type="EMBL" id="BAABIL010000021">
    <property type="protein sequence ID" value="GAA4962647.1"/>
    <property type="molecule type" value="Genomic_DNA"/>
</dbReference>
<name>A0ABP9H715_9ACTN</name>
<organism evidence="1 2">
    <name type="scientific">Kineococcus glutinatus</name>
    <dbReference type="NCBI Taxonomy" id="1070872"/>
    <lineage>
        <taxon>Bacteria</taxon>
        <taxon>Bacillati</taxon>
        <taxon>Actinomycetota</taxon>
        <taxon>Actinomycetes</taxon>
        <taxon>Kineosporiales</taxon>
        <taxon>Kineosporiaceae</taxon>
        <taxon>Kineococcus</taxon>
    </lineage>
</organism>
<gene>
    <name evidence="1" type="ORF">GCM10023225_02790</name>
</gene>
<sequence>MARPVPLPPVGPHGDRPWCGTGTRTYQVAQIGAPTRLHVLVDDDPRCSVGVWGHTPPTPIS</sequence>
<evidence type="ECO:0000313" key="1">
    <source>
        <dbReference type="EMBL" id="GAA4962647.1"/>
    </source>
</evidence>
<comment type="caution">
    <text evidence="1">The sequence shown here is derived from an EMBL/GenBank/DDBJ whole genome shotgun (WGS) entry which is preliminary data.</text>
</comment>
<protein>
    <submittedName>
        <fullName evidence="1">Uncharacterized protein</fullName>
    </submittedName>
</protein>
<dbReference type="RefSeq" id="WP_345710513.1">
    <property type="nucleotide sequence ID" value="NZ_BAABIL010000021.1"/>
</dbReference>
<proteinExistence type="predicted"/>
<dbReference type="Proteomes" id="UP001501195">
    <property type="component" value="Unassembled WGS sequence"/>
</dbReference>